<dbReference type="EMBL" id="JAMSHJ010000002">
    <property type="protein sequence ID" value="KAI5435870.1"/>
    <property type="molecule type" value="Genomic_DNA"/>
</dbReference>
<organism evidence="2 3">
    <name type="scientific">Pisum sativum</name>
    <name type="common">Garden pea</name>
    <name type="synonym">Lathyrus oleraceus</name>
    <dbReference type="NCBI Taxonomy" id="3888"/>
    <lineage>
        <taxon>Eukaryota</taxon>
        <taxon>Viridiplantae</taxon>
        <taxon>Streptophyta</taxon>
        <taxon>Embryophyta</taxon>
        <taxon>Tracheophyta</taxon>
        <taxon>Spermatophyta</taxon>
        <taxon>Magnoliopsida</taxon>
        <taxon>eudicotyledons</taxon>
        <taxon>Gunneridae</taxon>
        <taxon>Pentapetalae</taxon>
        <taxon>rosids</taxon>
        <taxon>fabids</taxon>
        <taxon>Fabales</taxon>
        <taxon>Fabaceae</taxon>
        <taxon>Papilionoideae</taxon>
        <taxon>50 kb inversion clade</taxon>
        <taxon>NPAAA clade</taxon>
        <taxon>Hologalegina</taxon>
        <taxon>IRL clade</taxon>
        <taxon>Fabeae</taxon>
        <taxon>Lathyrus</taxon>
    </lineage>
</organism>
<evidence type="ECO:0000259" key="1">
    <source>
        <dbReference type="Pfam" id="PF14214"/>
    </source>
</evidence>
<feature type="domain" description="Helitron helicase-like" evidence="1">
    <location>
        <begin position="1"/>
        <end position="88"/>
    </location>
</feature>
<dbReference type="PANTHER" id="PTHR10492:SF101">
    <property type="entry name" value="ATP-DEPENDENT DNA HELICASE"/>
    <property type="match status" value="1"/>
</dbReference>
<comment type="caution">
    <text evidence="2">The sequence shown here is derived from an EMBL/GenBank/DDBJ whole genome shotgun (WGS) entry which is preliminary data.</text>
</comment>
<dbReference type="AlphaFoldDB" id="A0A9D4YEQ3"/>
<reference evidence="2 3" key="1">
    <citation type="journal article" date="2022" name="Nat. Genet.">
        <title>Improved pea reference genome and pan-genome highlight genomic features and evolutionary characteristics.</title>
        <authorList>
            <person name="Yang T."/>
            <person name="Liu R."/>
            <person name="Luo Y."/>
            <person name="Hu S."/>
            <person name="Wang D."/>
            <person name="Wang C."/>
            <person name="Pandey M.K."/>
            <person name="Ge S."/>
            <person name="Xu Q."/>
            <person name="Li N."/>
            <person name="Li G."/>
            <person name="Huang Y."/>
            <person name="Saxena R.K."/>
            <person name="Ji Y."/>
            <person name="Li M."/>
            <person name="Yan X."/>
            <person name="He Y."/>
            <person name="Liu Y."/>
            <person name="Wang X."/>
            <person name="Xiang C."/>
            <person name="Varshney R.K."/>
            <person name="Ding H."/>
            <person name="Gao S."/>
            <person name="Zong X."/>
        </authorList>
    </citation>
    <scope>NUCLEOTIDE SEQUENCE [LARGE SCALE GENOMIC DNA]</scope>
    <source>
        <strain evidence="2 3">cv. Zhongwan 6</strain>
    </source>
</reference>
<dbReference type="PANTHER" id="PTHR10492">
    <property type="match status" value="1"/>
</dbReference>
<dbReference type="Pfam" id="PF14214">
    <property type="entry name" value="Helitron_like_N"/>
    <property type="match status" value="1"/>
</dbReference>
<evidence type="ECO:0000313" key="3">
    <source>
        <dbReference type="Proteomes" id="UP001058974"/>
    </source>
</evidence>
<proteinExistence type="predicted"/>
<evidence type="ECO:0000313" key="2">
    <source>
        <dbReference type="EMBL" id="KAI5435870.1"/>
    </source>
</evidence>
<keyword evidence="3" id="KW-1185">Reference proteome</keyword>
<protein>
    <recommendedName>
        <fullName evidence="1">Helitron helicase-like domain-containing protein</fullName>
    </recommendedName>
</protein>
<dbReference type="Proteomes" id="UP001058974">
    <property type="component" value="Chromosome 2"/>
</dbReference>
<gene>
    <name evidence="2" type="ORF">KIW84_022338</name>
</gene>
<dbReference type="InterPro" id="IPR025476">
    <property type="entry name" value="Helitron_helicase-like"/>
</dbReference>
<accession>A0A9D4YEQ3</accession>
<name>A0A9D4YEQ3_PEA</name>
<sequence length="371" mass="43037">MAICSKVGFPDLFITYTCNPNWLEIQRTLLPINLKPPDKPDIIARFFKTKFDNLLANVTKKGVLGKVLAYMYTIEFQKRGLPHAHLLIFLHPSNKYLAPEYIDKIIFAEVPDPVKQPKLYGLVKNHMVHGSCGMANPKCSCMTNGRCSKYYPKKFQDVTLVHQDGYLAYRRRDNDFTIEKNGIMLHSDHVVPHNPYLLMKISAVIVPSAGGREGNYDEIKQYLDCRYVSPSEACWRIFSYSIHGRKPAVGRLFFHLEGENSIYYKDFEQIGNVLLKVSVTESMFTAWFVANQVYDEAKLLTYGQLVSKFVYVKRNRCWRPRKRGYTIGRLIWVPPTTGELYYMWMLLIVKKGPTSYDRLKNIKGFKHATFR</sequence>
<dbReference type="Gramene" id="Psat02G0233800-T1">
    <property type="protein sequence ID" value="KAI5435870.1"/>
    <property type="gene ID" value="KIW84_022338"/>
</dbReference>